<comment type="caution">
    <text evidence="6">The sequence shown here is derived from an EMBL/GenBank/DDBJ whole genome shotgun (WGS) entry which is preliminary data.</text>
</comment>
<dbReference type="EMBL" id="JAKREW010000038">
    <property type="protein sequence ID" value="MCG7508304.1"/>
    <property type="molecule type" value="Genomic_DNA"/>
</dbReference>
<gene>
    <name evidence="6" type="ORF">L4923_25000</name>
</gene>
<keyword evidence="3" id="KW-0804">Transcription</keyword>
<dbReference type="PROSITE" id="PS50977">
    <property type="entry name" value="HTH_TETR_2"/>
    <property type="match status" value="1"/>
</dbReference>
<evidence type="ECO:0000313" key="7">
    <source>
        <dbReference type="Proteomes" id="UP001201701"/>
    </source>
</evidence>
<dbReference type="Gene3D" id="1.10.357.10">
    <property type="entry name" value="Tetracycline Repressor, domain 2"/>
    <property type="match status" value="1"/>
</dbReference>
<proteinExistence type="predicted"/>
<evidence type="ECO:0000313" key="6">
    <source>
        <dbReference type="EMBL" id="MCG7508304.1"/>
    </source>
</evidence>
<evidence type="ECO:0000256" key="2">
    <source>
        <dbReference type="ARBA" id="ARBA00023125"/>
    </source>
</evidence>
<dbReference type="PANTHER" id="PTHR47506:SF1">
    <property type="entry name" value="HTH-TYPE TRANSCRIPTIONAL REGULATOR YJDC"/>
    <property type="match status" value="1"/>
</dbReference>
<dbReference type="SUPFAM" id="SSF48498">
    <property type="entry name" value="Tetracyclin repressor-like, C-terminal domain"/>
    <property type="match status" value="1"/>
</dbReference>
<evidence type="ECO:0000259" key="5">
    <source>
        <dbReference type="PROSITE" id="PS50977"/>
    </source>
</evidence>
<name>A0ABS9QP14_9HYPH</name>
<accession>A0ABS9QP14</accession>
<reference evidence="6 7" key="1">
    <citation type="submission" date="2022-02" db="EMBL/GenBank/DDBJ databases">
        <title>Draft genome sequence of Mezorhizobium retamae strain IRAMC:0171 isolated from Retama raetam nodules.</title>
        <authorList>
            <person name="Bengaied R."/>
            <person name="Sbissi I."/>
            <person name="Huber K."/>
            <person name="Ghodbane F."/>
            <person name="Nouioui I."/>
            <person name="Tarhouni M."/>
            <person name="Gtari M."/>
        </authorList>
    </citation>
    <scope>NUCLEOTIDE SEQUENCE [LARGE SCALE GENOMIC DNA]</scope>
    <source>
        <strain evidence="6 7">IRAMC:0171</strain>
    </source>
</reference>
<keyword evidence="7" id="KW-1185">Reference proteome</keyword>
<dbReference type="Proteomes" id="UP001201701">
    <property type="component" value="Unassembled WGS sequence"/>
</dbReference>
<evidence type="ECO:0000256" key="4">
    <source>
        <dbReference type="PROSITE-ProRule" id="PRU00335"/>
    </source>
</evidence>
<dbReference type="PANTHER" id="PTHR47506">
    <property type="entry name" value="TRANSCRIPTIONAL REGULATORY PROTEIN"/>
    <property type="match status" value="1"/>
</dbReference>
<dbReference type="InterPro" id="IPR036271">
    <property type="entry name" value="Tet_transcr_reg_TetR-rel_C_sf"/>
</dbReference>
<keyword evidence="1" id="KW-0805">Transcription regulation</keyword>
<dbReference type="InterPro" id="IPR009057">
    <property type="entry name" value="Homeodomain-like_sf"/>
</dbReference>
<dbReference type="Pfam" id="PF00440">
    <property type="entry name" value="TetR_N"/>
    <property type="match status" value="1"/>
</dbReference>
<feature type="DNA-binding region" description="H-T-H motif" evidence="4">
    <location>
        <begin position="11"/>
        <end position="30"/>
    </location>
</feature>
<organism evidence="6 7">
    <name type="scientific">Mesorhizobium retamae</name>
    <dbReference type="NCBI Taxonomy" id="2912854"/>
    <lineage>
        <taxon>Bacteria</taxon>
        <taxon>Pseudomonadati</taxon>
        <taxon>Pseudomonadota</taxon>
        <taxon>Alphaproteobacteria</taxon>
        <taxon>Hyphomicrobiales</taxon>
        <taxon>Phyllobacteriaceae</taxon>
        <taxon>Mesorhizobium</taxon>
    </lineage>
</organism>
<dbReference type="SUPFAM" id="SSF46689">
    <property type="entry name" value="Homeodomain-like"/>
    <property type="match status" value="1"/>
</dbReference>
<evidence type="ECO:0000256" key="1">
    <source>
        <dbReference type="ARBA" id="ARBA00023015"/>
    </source>
</evidence>
<dbReference type="InterPro" id="IPR001647">
    <property type="entry name" value="HTH_TetR"/>
</dbReference>
<evidence type="ECO:0000256" key="3">
    <source>
        <dbReference type="ARBA" id="ARBA00023163"/>
    </source>
</evidence>
<keyword evidence="2 4" id="KW-0238">DNA-binding</keyword>
<sequence>MFHQHGVRGVGIEAITEAAGTNKMTLYRHFASKDDLIVECLQRAAKESYLKWDELERQHPGDPKAQLHAWIGNAAECISGDWRGCEMANTAVELADDDHPAKRVIEEVKKNHRNFLAKLCARAGLDQPELAADMLGLLLEGARISRQSEGQEGPSARFKRMAEEVIATVGGLGEKA</sequence>
<feature type="domain" description="HTH tetR-type" evidence="5">
    <location>
        <begin position="1"/>
        <end position="48"/>
    </location>
</feature>
<protein>
    <submittedName>
        <fullName evidence="6">TetR/AcrR family transcriptional regulator</fullName>
    </submittedName>
</protein>